<organism evidence="1">
    <name type="scientific">Panicum hallii</name>
    <dbReference type="NCBI Taxonomy" id="206008"/>
    <lineage>
        <taxon>Eukaryota</taxon>
        <taxon>Viridiplantae</taxon>
        <taxon>Streptophyta</taxon>
        <taxon>Embryophyta</taxon>
        <taxon>Tracheophyta</taxon>
        <taxon>Spermatophyta</taxon>
        <taxon>Magnoliopsida</taxon>
        <taxon>Liliopsida</taxon>
        <taxon>Poales</taxon>
        <taxon>Poaceae</taxon>
        <taxon>PACMAD clade</taxon>
        <taxon>Panicoideae</taxon>
        <taxon>Panicodae</taxon>
        <taxon>Paniceae</taxon>
        <taxon>Panicinae</taxon>
        <taxon>Panicum</taxon>
        <taxon>Panicum sect. Panicum</taxon>
    </lineage>
</organism>
<dbReference type="Proteomes" id="UP000243499">
    <property type="component" value="Chromosome 6"/>
</dbReference>
<protein>
    <submittedName>
        <fullName evidence="1">Uncharacterized protein</fullName>
    </submittedName>
</protein>
<accession>A0A2T8IFZ9</accession>
<sequence>MDRTTYWNGGFVDKLFFHAIENAQLEIEGSRARFWESCLCCGTNVCSYPVLHEQSLLLT</sequence>
<dbReference type="Gramene" id="PVH36613">
    <property type="protein sequence ID" value="PVH36613"/>
    <property type="gene ID" value="PAHAL_6G122200"/>
</dbReference>
<gene>
    <name evidence="1" type="ORF">PAHAL_6G122200</name>
</gene>
<reference evidence="1" key="1">
    <citation type="submission" date="2018-04" db="EMBL/GenBank/DDBJ databases">
        <title>WGS assembly of Panicum hallii.</title>
        <authorList>
            <person name="Lovell J."/>
            <person name="Jenkins J."/>
            <person name="Lowry D."/>
            <person name="Mamidi S."/>
            <person name="Sreedasyam A."/>
            <person name="Weng X."/>
            <person name="Barry K."/>
            <person name="Bonette J."/>
            <person name="Campitelli B."/>
            <person name="Daum C."/>
            <person name="Gordon S."/>
            <person name="Gould B."/>
            <person name="Lipzen A."/>
            <person name="Macqueen A."/>
            <person name="Palacio-Mejia J."/>
            <person name="Plott C."/>
            <person name="Shakirov E."/>
            <person name="Shu S."/>
            <person name="Yoshinaga Y."/>
            <person name="Zane M."/>
            <person name="Rokhsar D."/>
            <person name="Grimwood J."/>
            <person name="Schmutz J."/>
            <person name="Juenger T."/>
        </authorList>
    </citation>
    <scope>NUCLEOTIDE SEQUENCE [LARGE SCALE GENOMIC DNA]</scope>
    <source>
        <strain evidence="1">FIL2</strain>
    </source>
</reference>
<name>A0A2T8IFZ9_9POAL</name>
<dbReference type="AlphaFoldDB" id="A0A2T8IFZ9"/>
<proteinExistence type="predicted"/>
<dbReference type="EMBL" id="CM008051">
    <property type="protein sequence ID" value="PVH36613.1"/>
    <property type="molecule type" value="Genomic_DNA"/>
</dbReference>
<evidence type="ECO:0000313" key="1">
    <source>
        <dbReference type="EMBL" id="PVH36613.1"/>
    </source>
</evidence>